<comment type="caution">
    <text evidence="2">The sequence shown here is derived from an EMBL/GenBank/DDBJ whole genome shotgun (WGS) entry which is preliminary data.</text>
</comment>
<dbReference type="GO" id="GO:0005547">
    <property type="term" value="F:phosphatidylinositol-3,4,5-trisphosphate binding"/>
    <property type="evidence" value="ECO:0007669"/>
    <property type="project" value="TreeGrafter"/>
</dbReference>
<evidence type="ECO:0000313" key="2">
    <source>
        <dbReference type="EMBL" id="VEL09970.1"/>
    </source>
</evidence>
<dbReference type="Proteomes" id="UP000784294">
    <property type="component" value="Unassembled WGS sequence"/>
</dbReference>
<dbReference type="PANTHER" id="PTHR46624:SF4">
    <property type="entry name" value="FYVE-TYPE DOMAIN-CONTAINING PROTEIN"/>
    <property type="match status" value="1"/>
</dbReference>
<dbReference type="InterPro" id="IPR011011">
    <property type="entry name" value="Znf_FYVE_PHD"/>
</dbReference>
<dbReference type="GO" id="GO:0005545">
    <property type="term" value="F:1-phosphatidylinositol binding"/>
    <property type="evidence" value="ECO:0007669"/>
    <property type="project" value="TreeGrafter"/>
</dbReference>
<protein>
    <submittedName>
        <fullName evidence="2">Uncharacterized protein</fullName>
    </submittedName>
</protein>
<evidence type="ECO:0000256" key="1">
    <source>
        <dbReference type="SAM" id="MobiDB-lite"/>
    </source>
</evidence>
<feature type="compositionally biased region" description="Low complexity" evidence="1">
    <location>
        <begin position="63"/>
        <end position="72"/>
    </location>
</feature>
<dbReference type="PANTHER" id="PTHR46624">
    <property type="entry name" value="AGAP002036-PA"/>
    <property type="match status" value="1"/>
</dbReference>
<dbReference type="GO" id="GO:0032266">
    <property type="term" value="F:phosphatidylinositol-3-phosphate binding"/>
    <property type="evidence" value="ECO:0007669"/>
    <property type="project" value="TreeGrafter"/>
</dbReference>
<proteinExistence type="predicted"/>
<dbReference type="GO" id="GO:0043325">
    <property type="term" value="F:phosphatidylinositol-3,4-bisphosphate binding"/>
    <property type="evidence" value="ECO:0007669"/>
    <property type="project" value="TreeGrafter"/>
</dbReference>
<dbReference type="SUPFAM" id="SSF57903">
    <property type="entry name" value="FYVE/PHD zinc finger"/>
    <property type="match status" value="1"/>
</dbReference>
<dbReference type="GO" id="GO:0005811">
    <property type="term" value="C:lipid droplet"/>
    <property type="evidence" value="ECO:0007669"/>
    <property type="project" value="TreeGrafter"/>
</dbReference>
<evidence type="ECO:0000313" key="3">
    <source>
        <dbReference type="Proteomes" id="UP000784294"/>
    </source>
</evidence>
<dbReference type="OrthoDB" id="68108at2759"/>
<dbReference type="EMBL" id="CAAALY010007708">
    <property type="protein sequence ID" value="VEL09970.1"/>
    <property type="molecule type" value="Genomic_DNA"/>
</dbReference>
<gene>
    <name evidence="2" type="ORF">PXEA_LOCUS3410</name>
</gene>
<reference evidence="2" key="1">
    <citation type="submission" date="2018-11" db="EMBL/GenBank/DDBJ databases">
        <authorList>
            <consortium name="Pathogen Informatics"/>
        </authorList>
    </citation>
    <scope>NUCLEOTIDE SEQUENCE</scope>
</reference>
<dbReference type="GO" id="GO:0140042">
    <property type="term" value="P:lipid droplet formation"/>
    <property type="evidence" value="ECO:0007669"/>
    <property type="project" value="TreeGrafter"/>
</dbReference>
<feature type="region of interest" description="Disordered" evidence="1">
    <location>
        <begin position="63"/>
        <end position="102"/>
    </location>
</feature>
<organism evidence="2 3">
    <name type="scientific">Protopolystoma xenopodis</name>
    <dbReference type="NCBI Taxonomy" id="117903"/>
    <lineage>
        <taxon>Eukaryota</taxon>
        <taxon>Metazoa</taxon>
        <taxon>Spiralia</taxon>
        <taxon>Lophotrochozoa</taxon>
        <taxon>Platyhelminthes</taxon>
        <taxon>Monogenea</taxon>
        <taxon>Polyopisthocotylea</taxon>
        <taxon>Polystomatidea</taxon>
        <taxon>Polystomatidae</taxon>
        <taxon>Protopolystoma</taxon>
    </lineage>
</organism>
<sequence>MVDGITTVSQQISQLAGPPVRLLGDLITDTVAPDYWQPNSDIRECTVCSRQFTTLLQEPTVPKSIRISSSTKESSDDLTNDTSSEAQPTLGQHKDRISSLAPAGGWTVESMHAV</sequence>
<accession>A0A448WEQ8</accession>
<name>A0A448WEQ8_9PLAT</name>
<dbReference type="AlphaFoldDB" id="A0A448WEQ8"/>
<feature type="compositionally biased region" description="Polar residues" evidence="1">
    <location>
        <begin position="80"/>
        <end position="90"/>
    </location>
</feature>
<dbReference type="InterPro" id="IPR042427">
    <property type="entry name" value="ZFYV1"/>
</dbReference>
<keyword evidence="3" id="KW-1185">Reference proteome</keyword>